<feature type="compositionally biased region" description="Polar residues" evidence="2">
    <location>
        <begin position="1132"/>
        <end position="1151"/>
    </location>
</feature>
<dbReference type="Proteomes" id="UP000692954">
    <property type="component" value="Unassembled WGS sequence"/>
</dbReference>
<accession>A0A8S1RA84</accession>
<evidence type="ECO:0000313" key="5">
    <source>
        <dbReference type="Proteomes" id="UP000692954"/>
    </source>
</evidence>
<dbReference type="EMBL" id="CAJJDN010000152">
    <property type="protein sequence ID" value="CAD8124637.1"/>
    <property type="molecule type" value="Genomic_DNA"/>
</dbReference>
<evidence type="ECO:0000256" key="1">
    <source>
        <dbReference type="SAM" id="Coils"/>
    </source>
</evidence>
<keyword evidence="5" id="KW-1185">Reference proteome</keyword>
<dbReference type="PROSITE" id="PS51154">
    <property type="entry name" value="MACRO"/>
    <property type="match status" value="1"/>
</dbReference>
<evidence type="ECO:0000259" key="3">
    <source>
        <dbReference type="PROSITE" id="PS51154"/>
    </source>
</evidence>
<gene>
    <name evidence="4" type="ORF">PSON_ATCC_30995.1.T1520102</name>
</gene>
<dbReference type="Pfam" id="PF01661">
    <property type="entry name" value="Macro"/>
    <property type="match status" value="1"/>
</dbReference>
<organism evidence="4 5">
    <name type="scientific">Paramecium sonneborni</name>
    <dbReference type="NCBI Taxonomy" id="65129"/>
    <lineage>
        <taxon>Eukaryota</taxon>
        <taxon>Sar</taxon>
        <taxon>Alveolata</taxon>
        <taxon>Ciliophora</taxon>
        <taxon>Intramacronucleata</taxon>
        <taxon>Oligohymenophorea</taxon>
        <taxon>Peniculida</taxon>
        <taxon>Parameciidae</taxon>
        <taxon>Paramecium</taxon>
    </lineage>
</organism>
<keyword evidence="1" id="KW-0175">Coiled coil</keyword>
<proteinExistence type="predicted"/>
<dbReference type="OrthoDB" id="6077599at2759"/>
<evidence type="ECO:0000313" key="4">
    <source>
        <dbReference type="EMBL" id="CAD8124637.1"/>
    </source>
</evidence>
<dbReference type="InterPro" id="IPR002589">
    <property type="entry name" value="Macro_dom"/>
</dbReference>
<feature type="domain" description="Macro" evidence="3">
    <location>
        <begin position="704"/>
        <end position="897"/>
    </location>
</feature>
<name>A0A8S1RA84_9CILI</name>
<reference evidence="4" key="1">
    <citation type="submission" date="2021-01" db="EMBL/GenBank/DDBJ databases">
        <authorList>
            <consortium name="Genoscope - CEA"/>
            <person name="William W."/>
        </authorList>
    </citation>
    <scope>NUCLEOTIDE SEQUENCE</scope>
</reference>
<sequence>MAQSQYQNDVRKLDLAQFNQQQTDLVFFQSQTSIGSEVIIEISQKDQRNKKFKTQLDKFIETYYTQGNMKIIVKCPATLGERQQKQDKENFNLLKYSVNQISISEDEKLFQQRIYLFKGQPENNIQPLIEMIIYTYNYIPYFRKEIKEIGGEIQMNYQGYYLQIPPGGYNRTDDNELHQFFSNTVCYYLDNQIILQIECFSNAEANSKYNLLKKEYIKTMLGTKLNCQIQSIVILKFEELKHIFQNQVEQLNMLLKNSQVYLLIQRTQNSIEELQIKLNDLLKTKEYFRKETQIEKIPFYDLPSDINEIQTEIDKLKNQYQNIDIEISQGQMEDSKPAFQITFTTWLQKDERNQEFQKYVKEIKTQIEKICLPFKTITINSKQKDVWENYLQEIFEKYSSCFTAFNKGDAIEILIKTNQEKWREFEKQIQDKLNRFICQIIKIPCRFVLNQNFKDFQQKKKLFKQIFRKIFSEFEDNISVTLWDQFEQNFHFQVVYDKKKIREQEIKNILVNQFINNLKDIQRKFPYYECLYYFEIQIPELINKNNIYVHQTIIENEPNTIFLGLKEDLQQLDQHLKDIGQRFQKNWVEQVIDVDNKLLFQCLESKYQMKELILKQGTTIEFLKNTTHPYKILIKGFQNQVIDLLKQLQSLEIKIMQSVQIKSTNFNHHQIKQLSEMSQKLSDIEKITSTYFEIKKTTSFKPQKAILSKLTFEGKELCIVKGDITQIECQAIVNQILNDKCELGDVEMQNQQVKNLLKITNNEMQEFFKKIIQEKNTLQPGDLFYQKVTQKCHIDHIFNIYPPTYRQSKYLSRELNIIRQLIKTIFQLAREKQIKQIAFPVISTEIFGFYFTMASQTLLMEIINNLFQESCQIEQIYILEDNDLRCRKIIGELQRLLSKDIYQKPITQQWQWFEQDHYEDYDEYEINKKICQMYKKFQSTGINQNFKIKYPYSKYPGTHLIDLDQQKIWDKTHNNSEQSIISIDNCGQRRYYIDGKEVNEDLNRYLIQQEIQKKRKFEIFYKFYEIFLTSNGHYQKNLQHGNTRNIQFIPYDEPNLENVLIIQNSQFKFEHLIEPIEDKSQNLCYIIDPKKSAIYDQIKIYTLNEDENAAEQQLFDELSSLTEKKRKLGKLNYQSSQQSTEGSEKLSQVSSPRRLIQLTKKVPLQQKN</sequence>
<comment type="caution">
    <text evidence="4">The sequence shown here is derived from an EMBL/GenBank/DDBJ whole genome shotgun (WGS) entry which is preliminary data.</text>
</comment>
<feature type="coiled-coil region" evidence="1">
    <location>
        <begin position="264"/>
        <end position="333"/>
    </location>
</feature>
<protein>
    <recommendedName>
        <fullName evidence="3">Macro domain-containing protein</fullName>
    </recommendedName>
</protein>
<evidence type="ECO:0000256" key="2">
    <source>
        <dbReference type="SAM" id="MobiDB-lite"/>
    </source>
</evidence>
<dbReference type="AlphaFoldDB" id="A0A8S1RA84"/>
<feature type="region of interest" description="Disordered" evidence="2">
    <location>
        <begin position="1130"/>
        <end position="1153"/>
    </location>
</feature>